<sequence length="165" mass="17795">MSRRRLLPETWLAGQLVSYRAAPGLYIPSVVLRDAGEPAPSLTVHVHGQGEVQAARMDVTPRCAPIGHPLQAGDEVQGRLMDPHGLPLFEGDWTVTRVGLSVTLVNPRVPGERVVNPDYLVVCRRADLALALAELPATAERRAGTRSGKRNPARPDFGPLFGGAR</sequence>
<dbReference type="RefSeq" id="WP_088246743.1">
    <property type="nucleotide sequence ID" value="NZ_NHMK01000003.1"/>
</dbReference>
<accession>A0A246BTR1</accession>
<reference evidence="2 3" key="1">
    <citation type="submission" date="2017-05" db="EMBL/GenBank/DDBJ databases">
        <title>De novo genome assembly of Deniococcus indicus strain DR1.</title>
        <authorList>
            <person name="Chauhan D."/>
            <person name="Yennamalli R.M."/>
            <person name="Priyadarshini R."/>
        </authorList>
    </citation>
    <scope>NUCLEOTIDE SEQUENCE [LARGE SCALE GENOMIC DNA]</scope>
    <source>
        <strain evidence="2 3">DR1</strain>
    </source>
</reference>
<dbReference type="AlphaFoldDB" id="A0A246BTR1"/>
<evidence type="ECO:0000256" key="1">
    <source>
        <dbReference type="SAM" id="MobiDB-lite"/>
    </source>
</evidence>
<protein>
    <submittedName>
        <fullName evidence="2">Uncharacterized protein</fullName>
    </submittedName>
</protein>
<gene>
    <name evidence="2" type="ORF">CBQ26_00900</name>
</gene>
<proteinExistence type="predicted"/>
<dbReference type="Proteomes" id="UP000197208">
    <property type="component" value="Unassembled WGS sequence"/>
</dbReference>
<dbReference type="EMBL" id="NHMK01000003">
    <property type="protein sequence ID" value="OWL99051.1"/>
    <property type="molecule type" value="Genomic_DNA"/>
</dbReference>
<feature type="region of interest" description="Disordered" evidence="1">
    <location>
        <begin position="140"/>
        <end position="165"/>
    </location>
</feature>
<keyword evidence="3" id="KW-1185">Reference proteome</keyword>
<organism evidence="2 3">
    <name type="scientific">Deinococcus indicus</name>
    <dbReference type="NCBI Taxonomy" id="223556"/>
    <lineage>
        <taxon>Bacteria</taxon>
        <taxon>Thermotogati</taxon>
        <taxon>Deinococcota</taxon>
        <taxon>Deinococci</taxon>
        <taxon>Deinococcales</taxon>
        <taxon>Deinococcaceae</taxon>
        <taxon>Deinococcus</taxon>
    </lineage>
</organism>
<name>A0A246BTR1_9DEIO</name>
<evidence type="ECO:0000313" key="2">
    <source>
        <dbReference type="EMBL" id="OWL99051.1"/>
    </source>
</evidence>
<comment type="caution">
    <text evidence="2">The sequence shown here is derived from an EMBL/GenBank/DDBJ whole genome shotgun (WGS) entry which is preliminary data.</text>
</comment>
<evidence type="ECO:0000313" key="3">
    <source>
        <dbReference type="Proteomes" id="UP000197208"/>
    </source>
</evidence>